<evidence type="ECO:0000256" key="3">
    <source>
        <dbReference type="ARBA" id="ARBA00022692"/>
    </source>
</evidence>
<organism evidence="9 10">
    <name type="scientific">Chengkuizengella marina</name>
    <dbReference type="NCBI Taxonomy" id="2507566"/>
    <lineage>
        <taxon>Bacteria</taxon>
        <taxon>Bacillati</taxon>
        <taxon>Bacillota</taxon>
        <taxon>Bacilli</taxon>
        <taxon>Bacillales</taxon>
        <taxon>Paenibacillaceae</taxon>
        <taxon>Chengkuizengella</taxon>
    </lineage>
</organism>
<feature type="transmembrane region" description="Helical" evidence="7">
    <location>
        <begin position="931"/>
        <end position="951"/>
    </location>
</feature>
<feature type="transmembrane region" description="Helical" evidence="7">
    <location>
        <begin position="458"/>
        <end position="477"/>
    </location>
</feature>
<dbReference type="Proteomes" id="UP000448943">
    <property type="component" value="Unassembled WGS sequence"/>
</dbReference>
<feature type="transmembrane region" description="Helical" evidence="7">
    <location>
        <begin position="322"/>
        <end position="343"/>
    </location>
</feature>
<feature type="transmembrane region" description="Helical" evidence="7">
    <location>
        <begin position="364"/>
        <end position="386"/>
    </location>
</feature>
<accession>A0A6N9Q5J5</accession>
<evidence type="ECO:0000256" key="4">
    <source>
        <dbReference type="ARBA" id="ARBA00022989"/>
    </source>
</evidence>
<dbReference type="InterPro" id="IPR050250">
    <property type="entry name" value="Macrolide_Exporter_MacB"/>
</dbReference>
<keyword evidence="5 7" id="KW-0472">Membrane</keyword>
<gene>
    <name evidence="9" type="ORF">ERL59_14380</name>
</gene>
<evidence type="ECO:0000259" key="8">
    <source>
        <dbReference type="Pfam" id="PF02687"/>
    </source>
</evidence>
<comment type="similarity">
    <text evidence="6">Belongs to the ABC-4 integral membrane protein family.</text>
</comment>
<keyword evidence="3 7" id="KW-0812">Transmembrane</keyword>
<protein>
    <submittedName>
        <fullName evidence="9">ABC transporter permease</fullName>
    </submittedName>
</protein>
<dbReference type="GO" id="GO:0005886">
    <property type="term" value="C:plasma membrane"/>
    <property type="evidence" value="ECO:0007669"/>
    <property type="project" value="UniProtKB-SubCell"/>
</dbReference>
<dbReference type="PANTHER" id="PTHR30572">
    <property type="entry name" value="MEMBRANE COMPONENT OF TRANSPORTER-RELATED"/>
    <property type="match status" value="1"/>
</dbReference>
<feature type="domain" description="ABC3 transporter permease C-terminal" evidence="8">
    <location>
        <begin position="326"/>
        <end position="436"/>
    </location>
</feature>
<dbReference type="Pfam" id="PF02687">
    <property type="entry name" value="FtsX"/>
    <property type="match status" value="2"/>
</dbReference>
<evidence type="ECO:0000256" key="2">
    <source>
        <dbReference type="ARBA" id="ARBA00022475"/>
    </source>
</evidence>
<name>A0A6N9Q5J5_9BACL</name>
<feature type="transmembrane region" description="Helical" evidence="7">
    <location>
        <begin position="497"/>
        <end position="518"/>
    </location>
</feature>
<evidence type="ECO:0000256" key="7">
    <source>
        <dbReference type="SAM" id="Phobius"/>
    </source>
</evidence>
<comment type="subcellular location">
    <subcellularLocation>
        <location evidence="1">Cell membrane</location>
        <topology evidence="1">Multi-pass membrane protein</topology>
    </subcellularLocation>
</comment>
<feature type="transmembrane region" description="Helical" evidence="7">
    <location>
        <begin position="416"/>
        <end position="437"/>
    </location>
</feature>
<keyword evidence="10" id="KW-1185">Reference proteome</keyword>
<keyword evidence="4 7" id="KW-1133">Transmembrane helix</keyword>
<evidence type="ECO:0000256" key="6">
    <source>
        <dbReference type="ARBA" id="ARBA00038076"/>
    </source>
</evidence>
<evidence type="ECO:0000256" key="1">
    <source>
        <dbReference type="ARBA" id="ARBA00004651"/>
    </source>
</evidence>
<evidence type="ECO:0000313" key="9">
    <source>
        <dbReference type="EMBL" id="NBI30135.1"/>
    </source>
</evidence>
<evidence type="ECO:0000256" key="5">
    <source>
        <dbReference type="ARBA" id="ARBA00023136"/>
    </source>
</evidence>
<dbReference type="GO" id="GO:0022857">
    <property type="term" value="F:transmembrane transporter activity"/>
    <property type="evidence" value="ECO:0007669"/>
    <property type="project" value="TreeGrafter"/>
</dbReference>
<dbReference type="PANTHER" id="PTHR30572:SF4">
    <property type="entry name" value="ABC TRANSPORTER PERMEASE YTRF"/>
    <property type="match status" value="1"/>
</dbReference>
<keyword evidence="2" id="KW-1003">Cell membrane</keyword>
<comment type="caution">
    <text evidence="9">The sequence shown here is derived from an EMBL/GenBank/DDBJ whole genome shotgun (WGS) entry which is preliminary data.</text>
</comment>
<feature type="domain" description="ABC3 transporter permease C-terminal" evidence="8">
    <location>
        <begin position="834"/>
        <end position="955"/>
    </location>
</feature>
<feature type="transmembrane region" description="Helical" evidence="7">
    <location>
        <begin position="824"/>
        <end position="851"/>
    </location>
</feature>
<evidence type="ECO:0000313" key="10">
    <source>
        <dbReference type="Proteomes" id="UP000448943"/>
    </source>
</evidence>
<reference evidence="9 10" key="1">
    <citation type="submission" date="2019-01" db="EMBL/GenBank/DDBJ databases">
        <title>Chengkuizengella sp. nov., isolated from deep-sea sediment of East Pacific Ocean.</title>
        <authorList>
            <person name="Yang J."/>
            <person name="Lai Q."/>
            <person name="Shao Z."/>
        </authorList>
    </citation>
    <scope>NUCLEOTIDE SEQUENCE [LARGE SCALE GENOMIC DNA]</scope>
    <source>
        <strain evidence="9 10">YPA3-1-1</strain>
    </source>
</reference>
<dbReference type="AlphaFoldDB" id="A0A6N9Q5J5"/>
<dbReference type="InterPro" id="IPR003838">
    <property type="entry name" value="ABC3_permease_C"/>
</dbReference>
<sequence>MMAILTMIIRKMIKNKWLEVSLLLGLMLSVALTSSIPIYTNAILHRMLVKDLQNLQLKEDIFPGRFDVSSSIRSSMPPEDRESYLSSVDKYMEVQIPEQLSLPIISYAKHRETLNYSFIPLEEFNFLNELADDEEKTNPLSSKKINIVGSSELNDHIKLVDGRLPSNQVENDVYEVMITEGSLSALNITLNKEIVILDGSNKLITVNPVGIFEPKDYSDVYFNKSLSNTSLYLDFDLFEEKFTSENILPVRNSYWNVSFDYQSIRLTSVDKLIDAFTGLKGYLTPYTNNDKNIKGNEVEFPIISILENYDMKQQKLKTMVSFLYIPVLIMIAFYIFLVSNLIIERQKTEISVLRSRGANRLQILGGYLIEGLILGSIAYFSGIYLAKLFTLILGSSNGFLQFVQRTSLTVEITGGAYVYAAFAVVGTIIMMLVPAFIHTRQNIVSLKRSMSRSKKTSFLHKFYLDIVFMCVGLYGLYTFKNQMKDFINSGVFTNEFSIDPLLFIVPNLFIIGMGLFLLRIYPWMIQFIYWFGKKRWSPASYSTLLQVGRSSTQYQLLMVFIILTLSTGMFSASAARTINSNMIDKISYTNGADIVMEVEFGNDNPDQYLPGASEDALDNTHTNYIEPSIEVFKNLPGIEHITRVFKENNVNFTNSKVNTKVQLMGIDTADFGRVAWFKEGLMDHHFYDYLNLIATNPQAILISKSIADTHEIKVGDIVNMGWIGTNNVEFIVYGIIDYWPSWNPNSVPKPSITASETPQLVVGHLDFIQSRLALRPYEFWAKLKPDFSNTAQLYDSIEEKRIWLNDLTNSNAQIIKVKNDPFQLAINGVMTLGFIISILISLCGFLLYWILTLKGRTLQLGMLRAMGLRFSELVKMLILEQTLTTGAAMIMGIITGVVTSRLFVTLFQITFNPLEQVPPFQVVIDPSDQRQIYIIVSMIILIGIMILGYMLSRIKIHQALKLGED</sequence>
<feature type="transmembrane region" description="Helical" evidence="7">
    <location>
        <begin position="886"/>
        <end position="911"/>
    </location>
</feature>
<feature type="transmembrane region" description="Helical" evidence="7">
    <location>
        <begin position="556"/>
        <end position="575"/>
    </location>
</feature>
<dbReference type="EMBL" id="SIJB01000029">
    <property type="protein sequence ID" value="NBI30135.1"/>
    <property type="molecule type" value="Genomic_DNA"/>
</dbReference>
<proteinExistence type="inferred from homology"/>